<dbReference type="EMBL" id="LFYR01000625">
    <property type="protein sequence ID" value="KMZ72548.1"/>
    <property type="molecule type" value="Genomic_DNA"/>
</dbReference>
<sequence length="490" mass="53581">VVELLVKKLENETSFHRRVDLFFLVDSITQISHNQKGAGSTSYVPIVRASLPRLLSAAAPSGSSARENRRQCLKVLKIWNDRKIMPESILRRCMDDIEAKNHDITSGIFLRRPSRTERSIDDPIREMEGLLVDEYGSNATFELPKMLSSNIFEDDEDLHLSLSKDVVNESPSPSGSTFDEPDACIIIARDKNHQVLAEVGCEREMKDVSTLDARLQDSQGKLQSTMNGQSHCFPPPPPSPPPSPPPPPPLPLESPPSIPPLPPSPPPPTTPPPPSSPPPSIPPPPPPEYSRTLSGNYLVQMNASTAQVQTNGSLIEPVIQQSPNVAAAGICTGQPFPGSNLSSSRLYGHNEMYLTPQPSHPIHQYQTHVTSYQQRPYHPNSSAQPPGNISLPIGHVPLNHQMPHQTPTNPFPYANHILPQNISQPYHLYSHQAGFFMANMERPCSAGSFGFQHPVHVSGAPLSGNSSGHSSDPAIPFRPDAPGINCWRPS</sequence>
<dbReference type="PANTHER" id="PTHR12550">
    <property type="entry name" value="HEPATOMA-DERIVED GROWTH FACTOR-RELATED"/>
    <property type="match status" value="1"/>
</dbReference>
<dbReference type="GO" id="GO:0005634">
    <property type="term" value="C:nucleus"/>
    <property type="evidence" value="ECO:0007669"/>
    <property type="project" value="UniProtKB-ARBA"/>
</dbReference>
<dbReference type="PROSITE" id="PS51391">
    <property type="entry name" value="CID"/>
    <property type="match status" value="1"/>
</dbReference>
<evidence type="ECO:0000313" key="5">
    <source>
        <dbReference type="Proteomes" id="UP000036987"/>
    </source>
</evidence>
<gene>
    <name evidence="4" type="ORF">ZOSMA_162G00690</name>
</gene>
<dbReference type="Gene3D" id="1.25.40.90">
    <property type="match status" value="1"/>
</dbReference>
<feature type="non-terminal residue" evidence="4">
    <location>
        <position position="1"/>
    </location>
</feature>
<name>A0A0K9PU26_ZOSMR</name>
<dbReference type="GO" id="GO:0006397">
    <property type="term" value="P:mRNA processing"/>
    <property type="evidence" value="ECO:0007669"/>
    <property type="project" value="UniProtKB-KW"/>
</dbReference>
<evidence type="ECO:0000313" key="4">
    <source>
        <dbReference type="EMBL" id="KMZ72548.1"/>
    </source>
</evidence>
<protein>
    <recommendedName>
        <fullName evidence="3">CID domain-containing protein</fullName>
    </recommendedName>
</protein>
<dbReference type="Proteomes" id="UP000036987">
    <property type="component" value="Unassembled WGS sequence"/>
</dbReference>
<dbReference type="InterPro" id="IPR008942">
    <property type="entry name" value="ENTH_VHS"/>
</dbReference>
<dbReference type="InterPro" id="IPR006569">
    <property type="entry name" value="CID_dom"/>
</dbReference>
<dbReference type="SMART" id="SM00582">
    <property type="entry name" value="RPR"/>
    <property type="match status" value="1"/>
</dbReference>
<evidence type="ECO:0000256" key="2">
    <source>
        <dbReference type="SAM" id="MobiDB-lite"/>
    </source>
</evidence>
<comment type="caution">
    <text evidence="4">The sequence shown here is derived from an EMBL/GenBank/DDBJ whole genome shotgun (WGS) entry which is preliminary data.</text>
</comment>
<feature type="compositionally biased region" description="Pro residues" evidence="2">
    <location>
        <begin position="233"/>
        <end position="288"/>
    </location>
</feature>
<evidence type="ECO:0000259" key="3">
    <source>
        <dbReference type="PROSITE" id="PS51391"/>
    </source>
</evidence>
<evidence type="ECO:0000256" key="1">
    <source>
        <dbReference type="ARBA" id="ARBA00022664"/>
    </source>
</evidence>
<feature type="region of interest" description="Disordered" evidence="2">
    <location>
        <begin position="218"/>
        <end position="293"/>
    </location>
</feature>
<feature type="domain" description="CID" evidence="3">
    <location>
        <begin position="1"/>
        <end position="101"/>
    </location>
</feature>
<keyword evidence="5" id="KW-1185">Reference proteome</keyword>
<keyword evidence="1" id="KW-0507">mRNA processing</keyword>
<dbReference type="PANTHER" id="PTHR12550:SF70">
    <property type="entry name" value="JIL-1 ANCHORING AND STABILIZING PROTEIN, ISOFORM A"/>
    <property type="match status" value="1"/>
</dbReference>
<dbReference type="AlphaFoldDB" id="A0A0K9PU26"/>
<feature type="region of interest" description="Disordered" evidence="2">
    <location>
        <begin position="462"/>
        <end position="482"/>
    </location>
</feature>
<accession>A0A0K9PU26</accession>
<feature type="compositionally biased region" description="Polar residues" evidence="2">
    <location>
        <begin position="218"/>
        <end position="230"/>
    </location>
</feature>
<dbReference type="PRINTS" id="PR01217">
    <property type="entry name" value="PRICHEXTENSN"/>
</dbReference>
<dbReference type="Pfam" id="PF04818">
    <property type="entry name" value="CID"/>
    <property type="match status" value="1"/>
</dbReference>
<dbReference type="OrthoDB" id="62853at2759"/>
<organism evidence="4 5">
    <name type="scientific">Zostera marina</name>
    <name type="common">Eelgrass</name>
    <dbReference type="NCBI Taxonomy" id="29655"/>
    <lineage>
        <taxon>Eukaryota</taxon>
        <taxon>Viridiplantae</taxon>
        <taxon>Streptophyta</taxon>
        <taxon>Embryophyta</taxon>
        <taxon>Tracheophyta</taxon>
        <taxon>Spermatophyta</taxon>
        <taxon>Magnoliopsida</taxon>
        <taxon>Liliopsida</taxon>
        <taxon>Zosteraceae</taxon>
        <taxon>Zostera</taxon>
    </lineage>
</organism>
<proteinExistence type="predicted"/>
<reference evidence="5" key="1">
    <citation type="journal article" date="2016" name="Nature">
        <title>The genome of the seagrass Zostera marina reveals angiosperm adaptation to the sea.</title>
        <authorList>
            <person name="Olsen J.L."/>
            <person name="Rouze P."/>
            <person name="Verhelst B."/>
            <person name="Lin Y.-C."/>
            <person name="Bayer T."/>
            <person name="Collen J."/>
            <person name="Dattolo E."/>
            <person name="De Paoli E."/>
            <person name="Dittami S."/>
            <person name="Maumus F."/>
            <person name="Michel G."/>
            <person name="Kersting A."/>
            <person name="Lauritano C."/>
            <person name="Lohaus R."/>
            <person name="Toepel M."/>
            <person name="Tonon T."/>
            <person name="Vanneste K."/>
            <person name="Amirebrahimi M."/>
            <person name="Brakel J."/>
            <person name="Bostroem C."/>
            <person name="Chovatia M."/>
            <person name="Grimwood J."/>
            <person name="Jenkins J.W."/>
            <person name="Jueterbock A."/>
            <person name="Mraz A."/>
            <person name="Stam W.T."/>
            <person name="Tice H."/>
            <person name="Bornberg-Bauer E."/>
            <person name="Green P.J."/>
            <person name="Pearson G.A."/>
            <person name="Procaccini G."/>
            <person name="Duarte C.M."/>
            <person name="Schmutz J."/>
            <person name="Reusch T.B.H."/>
            <person name="Van de Peer Y."/>
        </authorList>
    </citation>
    <scope>NUCLEOTIDE SEQUENCE [LARGE SCALE GENOMIC DNA]</scope>
    <source>
        <strain evidence="5">cv. Finnish</strain>
    </source>
</reference>